<dbReference type="PANTHER" id="PTHR11487:SF0">
    <property type="entry name" value="S-ACYL FATTY ACID SYNTHASE THIOESTERASE, MEDIUM CHAIN"/>
    <property type="match status" value="1"/>
</dbReference>
<dbReference type="SUPFAM" id="SSF160582">
    <property type="entry name" value="MbtH-like"/>
    <property type="match status" value="1"/>
</dbReference>
<keyword evidence="4" id="KW-1185">Reference proteome</keyword>
<dbReference type="Pfam" id="PF00975">
    <property type="entry name" value="Thioesterase"/>
    <property type="match status" value="1"/>
</dbReference>
<dbReference type="InterPro" id="IPR029058">
    <property type="entry name" value="AB_hydrolase_fold"/>
</dbReference>
<dbReference type="Pfam" id="PF03621">
    <property type="entry name" value="MbtH"/>
    <property type="match status" value="1"/>
</dbReference>
<feature type="domain" description="MbtH-like" evidence="2">
    <location>
        <begin position="3"/>
        <end position="45"/>
    </location>
</feature>
<dbReference type="Proteomes" id="UP001500655">
    <property type="component" value="Unassembled WGS sequence"/>
</dbReference>
<dbReference type="InterPro" id="IPR012223">
    <property type="entry name" value="TEII"/>
</dbReference>
<proteinExistence type="inferred from homology"/>
<name>A0ABP4X572_9ACTN</name>
<dbReference type="InterPro" id="IPR038020">
    <property type="entry name" value="MbtH-like_sf"/>
</dbReference>
<keyword evidence="3" id="KW-0378">Hydrolase</keyword>
<gene>
    <name evidence="3" type="ORF">GCM10009681_43950</name>
</gene>
<evidence type="ECO:0000313" key="3">
    <source>
        <dbReference type="EMBL" id="GAA1768043.1"/>
    </source>
</evidence>
<sequence>MSAFRVVRNGYERWSVWPAERPVPPGWAVVHGPGSREHCLQWIHDRPQTPWILRDRRARSERGPRVFVFPHSGGAPGEFLRWADQLPAGIRVVHLPARGRRLAEPAPHSMDPLVAAIVTEVAFRPPYVFFGHSLGALVAYEVSVRLAELGLPLPEHLVVSACGAPWEERDEARLHTLGDIELMRLVQQRYGGIDESALLDQELMELTAPAYRADLAVYETYRWRGHAALPVPVTALAGSEDDVAPVRLLGWREATTGPFQRHVVPGGHFYFRQAPGLAQTMRVLTATLNGI</sequence>
<comment type="caution">
    <text evidence="3">The sequence shown here is derived from an EMBL/GenBank/DDBJ whole genome shotgun (WGS) entry which is preliminary data.</text>
</comment>
<dbReference type="Gene3D" id="3.40.50.1820">
    <property type="entry name" value="alpha/beta hydrolase"/>
    <property type="match status" value="1"/>
</dbReference>
<dbReference type="InterPro" id="IPR001031">
    <property type="entry name" value="Thioesterase"/>
</dbReference>
<comment type="similarity">
    <text evidence="1">Belongs to the thioesterase family.</text>
</comment>
<reference evidence="4" key="1">
    <citation type="journal article" date="2019" name="Int. J. Syst. Evol. Microbiol.">
        <title>The Global Catalogue of Microorganisms (GCM) 10K type strain sequencing project: providing services to taxonomists for standard genome sequencing and annotation.</title>
        <authorList>
            <consortium name="The Broad Institute Genomics Platform"/>
            <consortium name="The Broad Institute Genome Sequencing Center for Infectious Disease"/>
            <person name="Wu L."/>
            <person name="Ma J."/>
        </authorList>
    </citation>
    <scope>NUCLEOTIDE SEQUENCE [LARGE SCALE GENOMIC DNA]</scope>
    <source>
        <strain evidence="4">JCM 13249</strain>
    </source>
</reference>
<dbReference type="RefSeq" id="WP_344085163.1">
    <property type="nucleotide sequence ID" value="NZ_BAAALS010000024.1"/>
</dbReference>
<dbReference type="PANTHER" id="PTHR11487">
    <property type="entry name" value="THIOESTERASE"/>
    <property type="match status" value="1"/>
</dbReference>
<protein>
    <submittedName>
        <fullName evidence="3">Alpha/beta fold hydrolase</fullName>
    </submittedName>
</protein>
<dbReference type="Gene3D" id="3.90.820.10">
    <property type="entry name" value="Structural Genomics, Unknown Function 30-nov-00 1gh9 Mol_id"/>
    <property type="match status" value="1"/>
</dbReference>
<dbReference type="EMBL" id="BAAALS010000024">
    <property type="protein sequence ID" value="GAA1768043.1"/>
    <property type="molecule type" value="Genomic_DNA"/>
</dbReference>
<accession>A0ABP4X572</accession>
<dbReference type="SUPFAM" id="SSF53474">
    <property type="entry name" value="alpha/beta-Hydrolases"/>
    <property type="match status" value="1"/>
</dbReference>
<dbReference type="InterPro" id="IPR005153">
    <property type="entry name" value="MbtH-like_dom"/>
</dbReference>
<dbReference type="SMART" id="SM00923">
    <property type="entry name" value="MbtH"/>
    <property type="match status" value="1"/>
</dbReference>
<dbReference type="GO" id="GO:0016787">
    <property type="term" value="F:hydrolase activity"/>
    <property type="evidence" value="ECO:0007669"/>
    <property type="project" value="UniProtKB-KW"/>
</dbReference>
<evidence type="ECO:0000259" key="2">
    <source>
        <dbReference type="SMART" id="SM00923"/>
    </source>
</evidence>
<organism evidence="3 4">
    <name type="scientific">Luedemannella helvata</name>
    <dbReference type="NCBI Taxonomy" id="349315"/>
    <lineage>
        <taxon>Bacteria</taxon>
        <taxon>Bacillati</taxon>
        <taxon>Actinomycetota</taxon>
        <taxon>Actinomycetes</taxon>
        <taxon>Micromonosporales</taxon>
        <taxon>Micromonosporaceae</taxon>
        <taxon>Luedemannella</taxon>
    </lineage>
</organism>
<evidence type="ECO:0000313" key="4">
    <source>
        <dbReference type="Proteomes" id="UP001500655"/>
    </source>
</evidence>
<evidence type="ECO:0000256" key="1">
    <source>
        <dbReference type="ARBA" id="ARBA00007169"/>
    </source>
</evidence>